<dbReference type="AlphaFoldDB" id="A0A6L9SHW5"/>
<dbReference type="SUPFAM" id="SSF88723">
    <property type="entry name" value="PIN domain-like"/>
    <property type="match status" value="1"/>
</dbReference>
<evidence type="ECO:0000313" key="2">
    <source>
        <dbReference type="Proteomes" id="UP000475214"/>
    </source>
</evidence>
<name>A0A6L9SHW5_9ACTN</name>
<organism evidence="1 2">
    <name type="scientific">Phytoactinopolyspora halotolerans</name>
    <dbReference type="NCBI Taxonomy" id="1981512"/>
    <lineage>
        <taxon>Bacteria</taxon>
        <taxon>Bacillati</taxon>
        <taxon>Actinomycetota</taxon>
        <taxon>Actinomycetes</taxon>
        <taxon>Jiangellales</taxon>
        <taxon>Jiangellaceae</taxon>
        <taxon>Phytoactinopolyspora</taxon>
    </lineage>
</organism>
<evidence type="ECO:0000313" key="1">
    <source>
        <dbReference type="EMBL" id="NEE03670.1"/>
    </source>
</evidence>
<gene>
    <name evidence="1" type="ORF">G1H10_26225</name>
</gene>
<accession>A0A6L9SHW5</accession>
<dbReference type="InterPro" id="IPR029060">
    <property type="entry name" value="PIN-like_dom_sf"/>
</dbReference>
<protein>
    <submittedName>
        <fullName evidence="1">Twitching motility protein PilT</fullName>
    </submittedName>
</protein>
<sequence length="124" mass="13700">MPVVLDSGALVAVDRNGTRHLARLKEAEKRVDRLVTHPFVVAQVWRKGTQAQLARFLKSVDVRDIDERLGRQCGELIGKAGTSDPIDAAVVLHAEDGDRILTSDSRDIERLADARGRKVRIVPV</sequence>
<dbReference type="Gene3D" id="3.40.50.1010">
    <property type="entry name" value="5'-nuclease"/>
    <property type="match status" value="1"/>
</dbReference>
<comment type="caution">
    <text evidence="1">The sequence shown here is derived from an EMBL/GenBank/DDBJ whole genome shotgun (WGS) entry which is preliminary data.</text>
</comment>
<dbReference type="Proteomes" id="UP000475214">
    <property type="component" value="Unassembled WGS sequence"/>
</dbReference>
<keyword evidence="2" id="KW-1185">Reference proteome</keyword>
<proteinExistence type="predicted"/>
<dbReference type="EMBL" id="JAAGOA010000024">
    <property type="protein sequence ID" value="NEE03670.1"/>
    <property type="molecule type" value="Genomic_DNA"/>
</dbReference>
<reference evidence="1 2" key="1">
    <citation type="submission" date="2020-02" db="EMBL/GenBank/DDBJ databases">
        <authorList>
            <person name="Li X.-J."/>
            <person name="Han X.-M."/>
        </authorList>
    </citation>
    <scope>NUCLEOTIDE SEQUENCE [LARGE SCALE GENOMIC DNA]</scope>
    <source>
        <strain evidence="1 2">CCTCC AB 2017055</strain>
    </source>
</reference>